<comment type="caution">
    <text evidence="4">The sequence shown here is derived from an EMBL/GenBank/DDBJ whole genome shotgun (WGS) entry which is preliminary data.</text>
</comment>
<evidence type="ECO:0000256" key="2">
    <source>
        <dbReference type="ARBA" id="ARBA00022977"/>
    </source>
</evidence>
<dbReference type="GO" id="GO:0009228">
    <property type="term" value="P:thiamine biosynthetic process"/>
    <property type="evidence" value="ECO:0007669"/>
    <property type="project" value="UniProtKB-KW"/>
</dbReference>
<dbReference type="Gene3D" id="3.20.20.70">
    <property type="entry name" value="Aldolase class I"/>
    <property type="match status" value="1"/>
</dbReference>
<dbReference type="Proteomes" id="UP000191680">
    <property type="component" value="Unassembled WGS sequence"/>
</dbReference>
<dbReference type="InterPro" id="IPR036206">
    <property type="entry name" value="ThiamineP_synth_sf"/>
</dbReference>
<dbReference type="RefSeq" id="WP_080318776.1">
    <property type="nucleotide sequence ID" value="NZ_MTBC01000004.1"/>
</dbReference>
<reference evidence="4 5" key="1">
    <citation type="submission" date="2016-12" db="EMBL/GenBank/DDBJ databases">
        <authorList>
            <person name="Song W.-J."/>
            <person name="Kurnit D.M."/>
        </authorList>
    </citation>
    <scope>NUCLEOTIDE SEQUENCE [LARGE SCALE GENOMIC DNA]</scope>
    <source>
        <strain evidence="4 5">HSG9</strain>
    </source>
</reference>
<evidence type="ECO:0000256" key="1">
    <source>
        <dbReference type="ARBA" id="ARBA00004948"/>
    </source>
</evidence>
<sequence>MELDIGGLYLVVDPALPLEELLDKVEIALENGVNLVQIWNNWPTGISVEEKVVLVARLYELTSYHKIPLLINENLELEPFIKVDGFHLDTIPNNFNKNNFGNNYLFGLTCSNDLEVIKKAVANNLDYISFCAVFPSQSAIDCELVSLETIKNARAITKLPFFVSGGINHKTINNLKQYPIQGIAVISGIMKANDIATTTKSYALKIRTLL</sequence>
<evidence type="ECO:0000259" key="3">
    <source>
        <dbReference type="Pfam" id="PF02581"/>
    </source>
</evidence>
<dbReference type="SUPFAM" id="SSF51391">
    <property type="entry name" value="Thiamin phosphate synthase"/>
    <property type="match status" value="1"/>
</dbReference>
<dbReference type="EMBL" id="MTBC01000004">
    <property type="protein sequence ID" value="OQD42987.1"/>
    <property type="molecule type" value="Genomic_DNA"/>
</dbReference>
<evidence type="ECO:0000313" key="4">
    <source>
        <dbReference type="EMBL" id="OQD42987.1"/>
    </source>
</evidence>
<dbReference type="PANTHER" id="PTHR20857:SF23">
    <property type="entry name" value="THIAMINE BIOSYNTHETIC BIFUNCTIONAL ENZYME"/>
    <property type="match status" value="1"/>
</dbReference>
<organism evidence="4 5">
    <name type="scientific">Croceivirga radicis</name>
    <dbReference type="NCBI Taxonomy" id="1929488"/>
    <lineage>
        <taxon>Bacteria</taxon>
        <taxon>Pseudomonadati</taxon>
        <taxon>Bacteroidota</taxon>
        <taxon>Flavobacteriia</taxon>
        <taxon>Flavobacteriales</taxon>
        <taxon>Flavobacteriaceae</taxon>
        <taxon>Croceivirga</taxon>
    </lineage>
</organism>
<dbReference type="CDD" id="cd00564">
    <property type="entry name" value="TMP_TenI"/>
    <property type="match status" value="1"/>
</dbReference>
<dbReference type="PANTHER" id="PTHR20857">
    <property type="entry name" value="THIAMINE-PHOSPHATE PYROPHOSPHORYLASE"/>
    <property type="match status" value="1"/>
</dbReference>
<dbReference type="InterPro" id="IPR013785">
    <property type="entry name" value="Aldolase_TIM"/>
</dbReference>
<comment type="pathway">
    <text evidence="1">Cofactor biosynthesis; thiamine diphosphate biosynthesis.</text>
</comment>
<name>A0A1V6LSF9_9FLAO</name>
<dbReference type="Pfam" id="PF02581">
    <property type="entry name" value="TMP-TENI"/>
    <property type="match status" value="1"/>
</dbReference>
<dbReference type="GO" id="GO:0004789">
    <property type="term" value="F:thiamine-phosphate diphosphorylase activity"/>
    <property type="evidence" value="ECO:0007669"/>
    <property type="project" value="TreeGrafter"/>
</dbReference>
<accession>A0A1V6LSF9</accession>
<keyword evidence="2" id="KW-0784">Thiamine biosynthesis</keyword>
<evidence type="ECO:0000313" key="5">
    <source>
        <dbReference type="Proteomes" id="UP000191680"/>
    </source>
</evidence>
<keyword evidence="5" id="KW-1185">Reference proteome</keyword>
<feature type="domain" description="Thiamine phosphate synthase/TenI" evidence="3">
    <location>
        <begin position="8"/>
        <end position="189"/>
    </location>
</feature>
<proteinExistence type="predicted"/>
<dbReference type="OrthoDB" id="9810880at2"/>
<dbReference type="InterPro" id="IPR022998">
    <property type="entry name" value="ThiamineP_synth_TenI"/>
</dbReference>
<dbReference type="AlphaFoldDB" id="A0A1V6LSF9"/>
<protein>
    <recommendedName>
        <fullName evidence="3">Thiamine phosphate synthase/TenI domain-containing protein</fullName>
    </recommendedName>
</protein>
<gene>
    <name evidence="4" type="ORF">BUL40_07795</name>
</gene>
<dbReference type="GO" id="GO:0005737">
    <property type="term" value="C:cytoplasm"/>
    <property type="evidence" value="ECO:0007669"/>
    <property type="project" value="TreeGrafter"/>
</dbReference>